<evidence type="ECO:0008006" key="3">
    <source>
        <dbReference type="Google" id="ProtNLM"/>
    </source>
</evidence>
<reference evidence="1 2" key="1">
    <citation type="journal article" date="2016" name="Nat. Commun.">
        <title>Thousands of microbial genomes shed light on interconnected biogeochemical processes in an aquifer system.</title>
        <authorList>
            <person name="Anantharaman K."/>
            <person name="Brown C.T."/>
            <person name="Hug L.A."/>
            <person name="Sharon I."/>
            <person name="Castelle C.J."/>
            <person name="Probst A.J."/>
            <person name="Thomas B.C."/>
            <person name="Singh A."/>
            <person name="Wilkins M.J."/>
            <person name="Karaoz U."/>
            <person name="Brodie E.L."/>
            <person name="Williams K.H."/>
            <person name="Hubbard S.S."/>
            <person name="Banfield J.F."/>
        </authorList>
    </citation>
    <scope>NUCLEOTIDE SEQUENCE [LARGE SCALE GENOMIC DNA]</scope>
</reference>
<dbReference type="PROSITE" id="PS00924">
    <property type="entry name" value="ASP_GLU_RACEMASE_2"/>
    <property type="match status" value="1"/>
</dbReference>
<protein>
    <recommendedName>
        <fullName evidence="3">Glutamate racemase</fullName>
    </recommendedName>
</protein>
<dbReference type="Proteomes" id="UP000177088">
    <property type="component" value="Unassembled WGS sequence"/>
</dbReference>
<dbReference type="Gene3D" id="3.40.50.1860">
    <property type="match status" value="1"/>
</dbReference>
<dbReference type="AlphaFoldDB" id="A0A1F7U4N4"/>
<organism evidence="1 2">
    <name type="scientific">Candidatus Uhrbacteria bacterium RIFCSPHIGHO2_02_FULL_60_10</name>
    <dbReference type="NCBI Taxonomy" id="1802392"/>
    <lineage>
        <taxon>Bacteria</taxon>
        <taxon>Candidatus Uhriibacteriota</taxon>
    </lineage>
</organism>
<dbReference type="EMBL" id="MGEA01000066">
    <property type="protein sequence ID" value="OGL73226.1"/>
    <property type="molecule type" value="Genomic_DNA"/>
</dbReference>
<gene>
    <name evidence="1" type="ORF">A3C96_00445</name>
</gene>
<dbReference type="InterPro" id="IPR033134">
    <property type="entry name" value="Asp/Glu_racemase_AS_2"/>
</dbReference>
<sequence length="115" mass="12565">MVEEGWRHGPVVDAIAKSYLRGLNLRGIDSLILGCTHYPFLRSVIARTVGPKVRLIDPARETVAALAARLKNEPGLVTKGRGRVRFLVSDPAGPFAKLAARWLGRKIKLERAIAG</sequence>
<evidence type="ECO:0000313" key="1">
    <source>
        <dbReference type="EMBL" id="OGL73226.1"/>
    </source>
</evidence>
<dbReference type="SUPFAM" id="SSF53681">
    <property type="entry name" value="Aspartate/glutamate racemase"/>
    <property type="match status" value="1"/>
</dbReference>
<dbReference type="InterPro" id="IPR001920">
    <property type="entry name" value="Asp/Glu_race"/>
</dbReference>
<accession>A0A1F7U4N4</accession>
<evidence type="ECO:0000313" key="2">
    <source>
        <dbReference type="Proteomes" id="UP000177088"/>
    </source>
</evidence>
<comment type="caution">
    <text evidence="1">The sequence shown here is derived from an EMBL/GenBank/DDBJ whole genome shotgun (WGS) entry which is preliminary data.</text>
</comment>
<dbReference type="GO" id="GO:0016855">
    <property type="term" value="F:racemase and epimerase activity, acting on amino acids and derivatives"/>
    <property type="evidence" value="ECO:0007669"/>
    <property type="project" value="InterPro"/>
</dbReference>
<name>A0A1F7U4N4_9BACT</name>
<proteinExistence type="predicted"/>